<accession>A0ACB8D2W0</accession>
<protein>
    <submittedName>
        <fullName evidence="1">Uncharacterized protein</fullName>
    </submittedName>
</protein>
<evidence type="ECO:0000313" key="2">
    <source>
        <dbReference type="Proteomes" id="UP000821865"/>
    </source>
</evidence>
<dbReference type="EMBL" id="CM023472">
    <property type="protein sequence ID" value="KAH7958887.1"/>
    <property type="molecule type" value="Genomic_DNA"/>
</dbReference>
<proteinExistence type="predicted"/>
<comment type="caution">
    <text evidence="1">The sequence shown here is derived from an EMBL/GenBank/DDBJ whole genome shotgun (WGS) entry which is preliminary data.</text>
</comment>
<organism evidence="1 2">
    <name type="scientific">Dermacentor silvarum</name>
    <name type="common">Tick</name>
    <dbReference type="NCBI Taxonomy" id="543639"/>
    <lineage>
        <taxon>Eukaryota</taxon>
        <taxon>Metazoa</taxon>
        <taxon>Ecdysozoa</taxon>
        <taxon>Arthropoda</taxon>
        <taxon>Chelicerata</taxon>
        <taxon>Arachnida</taxon>
        <taxon>Acari</taxon>
        <taxon>Parasitiformes</taxon>
        <taxon>Ixodida</taxon>
        <taxon>Ixodoidea</taxon>
        <taxon>Ixodidae</taxon>
        <taxon>Rhipicephalinae</taxon>
        <taxon>Dermacentor</taxon>
    </lineage>
</organism>
<dbReference type="Proteomes" id="UP000821865">
    <property type="component" value="Chromosome 3"/>
</dbReference>
<sequence>MKEWLKVSGAFGDHDKVVECFGLEQFFRRLPENIRYWVQYRPVVETVARAAELAEEYVSRWGPESTLRKENRLKSDKQERWSRSRPHKEKEKA</sequence>
<name>A0ACB8D2W0_DERSI</name>
<gene>
    <name evidence="1" type="ORF">HPB49_006124</name>
</gene>
<reference evidence="1" key="1">
    <citation type="submission" date="2020-05" db="EMBL/GenBank/DDBJ databases">
        <title>Large-scale comparative analyses of tick genomes elucidate their genetic diversity and vector capacities.</title>
        <authorList>
            <person name="Jia N."/>
            <person name="Wang J."/>
            <person name="Shi W."/>
            <person name="Du L."/>
            <person name="Sun Y."/>
            <person name="Zhan W."/>
            <person name="Jiang J."/>
            <person name="Wang Q."/>
            <person name="Zhang B."/>
            <person name="Ji P."/>
            <person name="Sakyi L.B."/>
            <person name="Cui X."/>
            <person name="Yuan T."/>
            <person name="Jiang B."/>
            <person name="Yang W."/>
            <person name="Lam T.T.-Y."/>
            <person name="Chang Q."/>
            <person name="Ding S."/>
            <person name="Wang X."/>
            <person name="Zhu J."/>
            <person name="Ruan X."/>
            <person name="Zhao L."/>
            <person name="Wei J."/>
            <person name="Que T."/>
            <person name="Du C."/>
            <person name="Cheng J."/>
            <person name="Dai P."/>
            <person name="Han X."/>
            <person name="Huang E."/>
            <person name="Gao Y."/>
            <person name="Liu J."/>
            <person name="Shao H."/>
            <person name="Ye R."/>
            <person name="Li L."/>
            <person name="Wei W."/>
            <person name="Wang X."/>
            <person name="Wang C."/>
            <person name="Yang T."/>
            <person name="Huo Q."/>
            <person name="Li W."/>
            <person name="Guo W."/>
            <person name="Chen H."/>
            <person name="Zhou L."/>
            <person name="Ni X."/>
            <person name="Tian J."/>
            <person name="Zhou Y."/>
            <person name="Sheng Y."/>
            <person name="Liu T."/>
            <person name="Pan Y."/>
            <person name="Xia L."/>
            <person name="Li J."/>
            <person name="Zhao F."/>
            <person name="Cao W."/>
        </authorList>
    </citation>
    <scope>NUCLEOTIDE SEQUENCE</scope>
    <source>
        <strain evidence="1">Dsil-2018</strain>
    </source>
</reference>
<evidence type="ECO:0000313" key="1">
    <source>
        <dbReference type="EMBL" id="KAH7958887.1"/>
    </source>
</evidence>
<keyword evidence="2" id="KW-1185">Reference proteome</keyword>